<feature type="transmembrane region" description="Helical" evidence="2">
    <location>
        <begin position="189"/>
        <end position="208"/>
    </location>
</feature>
<dbReference type="RefSeq" id="WP_153278022.1">
    <property type="nucleotide sequence ID" value="NZ_CP034550.1"/>
</dbReference>
<dbReference type="Proteomes" id="UP000325787">
    <property type="component" value="Chromosome"/>
</dbReference>
<keyword evidence="2" id="KW-1133">Transmembrane helix</keyword>
<gene>
    <name evidence="3" type="ORF">EKG83_11410</name>
</gene>
<dbReference type="KEGG" id="ssyi:EKG83_11410"/>
<keyword evidence="2" id="KW-0472">Membrane</keyword>
<evidence type="ECO:0000313" key="3">
    <source>
        <dbReference type="EMBL" id="QFZ18009.1"/>
    </source>
</evidence>
<evidence type="ECO:0008006" key="5">
    <source>
        <dbReference type="Google" id="ProtNLM"/>
    </source>
</evidence>
<evidence type="ECO:0000256" key="2">
    <source>
        <dbReference type="SAM" id="Phobius"/>
    </source>
</evidence>
<feature type="region of interest" description="Disordered" evidence="1">
    <location>
        <begin position="220"/>
        <end position="377"/>
    </location>
</feature>
<evidence type="ECO:0000256" key="1">
    <source>
        <dbReference type="SAM" id="MobiDB-lite"/>
    </source>
</evidence>
<proteinExistence type="predicted"/>
<feature type="compositionally biased region" description="Polar residues" evidence="1">
    <location>
        <begin position="336"/>
        <end position="349"/>
    </location>
</feature>
<accession>A0A5Q0GVK8</accession>
<feature type="transmembrane region" description="Helical" evidence="2">
    <location>
        <begin position="20"/>
        <end position="41"/>
    </location>
</feature>
<sequence length="377" mass="39856">MRIGERMDFWGALRVLRRRWYIALPSALLAVGVAAGVFVSIPTRYESTGVVVFTSPSAGGTFSENVSPEEAVRINPLLAFDGSLSTTSQIIAQILADPKTRENLGITKGSTANFTASGGGQNGPFLFVVTDCESPDEAEKLVTTVLDFARSELEQQQRKLNAPEPTFITSQVIVNPTTAEAQIGGKVRYAGAGFVLMMLFTLAVTFASDSVMGRLKRRREAAGNAAGTPDDEDDKSGGAAEAPKADEAAPETRPAPQGQAQNQNQTQNQTQNQAPRQNTPQNGPQNASQGPQGAPGQAQQGTQGAAPRPPVNGQPRRPDQPGAPAQRPPARRPVTASEQTVKVQPTASEKTVKIAAVGQPDQPKPGAPSWPAHEDPR</sequence>
<keyword evidence="4" id="KW-1185">Reference proteome</keyword>
<organism evidence="3 4">
    <name type="scientific">Saccharothrix syringae</name>
    <name type="common">Nocardiopsis syringae</name>
    <dbReference type="NCBI Taxonomy" id="103733"/>
    <lineage>
        <taxon>Bacteria</taxon>
        <taxon>Bacillati</taxon>
        <taxon>Actinomycetota</taxon>
        <taxon>Actinomycetes</taxon>
        <taxon>Pseudonocardiales</taxon>
        <taxon>Pseudonocardiaceae</taxon>
        <taxon>Saccharothrix</taxon>
    </lineage>
</organism>
<feature type="compositionally biased region" description="Low complexity" evidence="1">
    <location>
        <begin position="255"/>
        <end position="306"/>
    </location>
</feature>
<dbReference type="OrthoDB" id="3522370at2"/>
<evidence type="ECO:0000313" key="4">
    <source>
        <dbReference type="Proteomes" id="UP000325787"/>
    </source>
</evidence>
<reference evidence="4" key="1">
    <citation type="journal article" date="2021" name="Curr. Microbiol.">
        <title>Complete genome of nocamycin-producing strain Saccharothrix syringae NRRL B-16468 reveals the biosynthetic potential for secondary metabolites.</title>
        <authorList>
            <person name="Mo X."/>
            <person name="Yang S."/>
        </authorList>
    </citation>
    <scope>NUCLEOTIDE SEQUENCE [LARGE SCALE GENOMIC DNA]</scope>
    <source>
        <strain evidence="4">ATCC 51364 / DSM 43886 / JCM 6844 / KCTC 9398 / NBRC 14523 / NRRL B-16468 / INA 2240</strain>
    </source>
</reference>
<dbReference type="AlphaFoldDB" id="A0A5Q0GVK8"/>
<protein>
    <recommendedName>
        <fullName evidence="5">Polysaccharide chain length determinant N-terminal domain-containing protein</fullName>
    </recommendedName>
</protein>
<keyword evidence="2" id="KW-0812">Transmembrane</keyword>
<name>A0A5Q0GVK8_SACSY</name>
<dbReference type="EMBL" id="CP034550">
    <property type="protein sequence ID" value="QFZ18009.1"/>
    <property type="molecule type" value="Genomic_DNA"/>
</dbReference>